<dbReference type="InterPro" id="IPR018509">
    <property type="entry name" value="DHquinase_II_CS"/>
</dbReference>
<dbReference type="EC" id="4.2.1.10" evidence="1"/>
<evidence type="ECO:0000256" key="2">
    <source>
        <dbReference type="ARBA" id="ARBA00023239"/>
    </source>
</evidence>
<accession>A0A3B1C4D2</accession>
<dbReference type="Gene3D" id="3.40.50.9100">
    <property type="entry name" value="Dehydroquinase, class II"/>
    <property type="match status" value="1"/>
</dbReference>
<reference evidence="3" key="1">
    <citation type="submission" date="2018-06" db="EMBL/GenBank/DDBJ databases">
        <authorList>
            <person name="Zhirakovskaya E."/>
        </authorList>
    </citation>
    <scope>NUCLEOTIDE SEQUENCE</scope>
</reference>
<dbReference type="NCBIfam" id="NF003804">
    <property type="entry name" value="PRK05395.1-1"/>
    <property type="match status" value="1"/>
</dbReference>
<proteinExistence type="inferred from homology"/>
<dbReference type="NCBIfam" id="TIGR01088">
    <property type="entry name" value="aroQ"/>
    <property type="match status" value="1"/>
</dbReference>
<dbReference type="AlphaFoldDB" id="A0A3B1C4D2"/>
<protein>
    <recommendedName>
        <fullName evidence="1">3-dehydroquinate dehydratase</fullName>
        <ecNumber evidence="1">4.2.1.10</ecNumber>
    </recommendedName>
</protein>
<evidence type="ECO:0000313" key="3">
    <source>
        <dbReference type="EMBL" id="VAX25029.1"/>
    </source>
</evidence>
<dbReference type="NCBIfam" id="NF003806">
    <property type="entry name" value="PRK05395.1-3"/>
    <property type="match status" value="1"/>
</dbReference>
<dbReference type="PANTHER" id="PTHR21272">
    <property type="entry name" value="CATABOLIC 3-DEHYDROQUINASE"/>
    <property type="match status" value="1"/>
</dbReference>
<dbReference type="PIRSF" id="PIRSF001399">
    <property type="entry name" value="DHquinase_II"/>
    <property type="match status" value="1"/>
</dbReference>
<dbReference type="NCBIfam" id="NF003807">
    <property type="entry name" value="PRK05395.1-4"/>
    <property type="match status" value="1"/>
</dbReference>
<name>A0A3B1C4D2_9ZZZZ</name>
<dbReference type="GO" id="GO:0019631">
    <property type="term" value="P:quinate catabolic process"/>
    <property type="evidence" value="ECO:0007669"/>
    <property type="project" value="TreeGrafter"/>
</dbReference>
<dbReference type="InterPro" id="IPR036441">
    <property type="entry name" value="DHquinase_II_sf"/>
</dbReference>
<dbReference type="NCBIfam" id="NF003805">
    <property type="entry name" value="PRK05395.1-2"/>
    <property type="match status" value="1"/>
</dbReference>
<sequence length="150" mass="16316">MVKALVIHGPNLNMLGKREKSIYGDMDYDTLNTLLAEKGKQLGLQLSILQSNHEGELVDIIQKAPDQADVIVINPGAYTHTSVAIRDALLSVGLPVIEVHMSNIHKREPFRHHSYVSDIAIGSIIGFGPDSYLMALEAAVRISSLSGDDT</sequence>
<keyword evidence="2 3" id="KW-0456">Lyase</keyword>
<dbReference type="SUPFAM" id="SSF52304">
    <property type="entry name" value="Type II 3-dehydroquinate dehydratase"/>
    <property type="match status" value="1"/>
</dbReference>
<gene>
    <name evidence="3" type="ORF">MNBD_NITROSPINAE04-2015</name>
</gene>
<dbReference type="PROSITE" id="PS01029">
    <property type="entry name" value="DEHYDROQUINASE_II"/>
    <property type="match status" value="1"/>
</dbReference>
<dbReference type="HAMAP" id="MF_00169">
    <property type="entry name" value="AroQ"/>
    <property type="match status" value="1"/>
</dbReference>
<dbReference type="GO" id="GO:0003855">
    <property type="term" value="F:3-dehydroquinate dehydratase activity"/>
    <property type="evidence" value="ECO:0007669"/>
    <property type="project" value="UniProtKB-EC"/>
</dbReference>
<organism evidence="3">
    <name type="scientific">hydrothermal vent metagenome</name>
    <dbReference type="NCBI Taxonomy" id="652676"/>
    <lineage>
        <taxon>unclassified sequences</taxon>
        <taxon>metagenomes</taxon>
        <taxon>ecological metagenomes</taxon>
    </lineage>
</organism>
<dbReference type="InterPro" id="IPR001874">
    <property type="entry name" value="DHquinase_II"/>
</dbReference>
<evidence type="ECO:0000256" key="1">
    <source>
        <dbReference type="ARBA" id="ARBA00012060"/>
    </source>
</evidence>
<dbReference type="Pfam" id="PF01220">
    <property type="entry name" value="DHquinase_II"/>
    <property type="match status" value="1"/>
</dbReference>
<dbReference type="EMBL" id="UOGA01000287">
    <property type="protein sequence ID" value="VAX25029.1"/>
    <property type="molecule type" value="Genomic_DNA"/>
</dbReference>
<dbReference type="PANTHER" id="PTHR21272:SF3">
    <property type="entry name" value="CATABOLIC 3-DEHYDROQUINASE"/>
    <property type="match status" value="1"/>
</dbReference>
<dbReference type="CDD" id="cd00466">
    <property type="entry name" value="DHQase_II"/>
    <property type="match status" value="1"/>
</dbReference>